<sequence length="270" mass="29503">MQADSTIRVGAVSYLNTKPLVHGLAAAQSDIELVFDLPSRLADQLAAGDLDVALIPSVEFFQDPSYAIVSDACIACRGPVWSVKLFFRKPPAQVETLALDEGSRTSAALSKILLSERYGLKPQTMPLPIDSSLDSVDADAVLIIGDRAIHAPDEQFVEVWDLGQEWRAWSGKPFVFAAWVARPGFDTPQIAAALSSARDAGLEHLEEIAAAEAPQHRLTTQQCLTYLRDNLHFILGPDEENGLALFHAHAVQRGLAPPNDRWTRHDCETT</sequence>
<gene>
    <name evidence="4" type="primary">mqnA</name>
    <name evidence="5" type="ORF">DSM3645_04470</name>
</gene>
<dbReference type="eggNOG" id="COG1427">
    <property type="taxonomic scope" value="Bacteria"/>
</dbReference>
<dbReference type="UniPathway" id="UPA00079"/>
<dbReference type="SUPFAM" id="SSF53850">
    <property type="entry name" value="Periplasmic binding protein-like II"/>
    <property type="match status" value="1"/>
</dbReference>
<dbReference type="Pfam" id="PF02621">
    <property type="entry name" value="VitK2_biosynth"/>
    <property type="match status" value="1"/>
</dbReference>
<dbReference type="Gene3D" id="3.40.190.10">
    <property type="entry name" value="Periplasmic binding protein-like II"/>
    <property type="match status" value="2"/>
</dbReference>
<comment type="pathway">
    <text evidence="1 4">Quinol/quinone metabolism; menaquinone biosynthesis.</text>
</comment>
<evidence type="ECO:0000256" key="2">
    <source>
        <dbReference type="ARBA" id="ARBA00022428"/>
    </source>
</evidence>
<evidence type="ECO:0000313" key="5">
    <source>
        <dbReference type="EMBL" id="EAQ77389.1"/>
    </source>
</evidence>
<dbReference type="EMBL" id="AANZ01000034">
    <property type="protein sequence ID" value="EAQ77389.1"/>
    <property type="molecule type" value="Genomic_DNA"/>
</dbReference>
<evidence type="ECO:0000256" key="3">
    <source>
        <dbReference type="ARBA" id="ARBA00023239"/>
    </source>
</evidence>
<dbReference type="AlphaFoldDB" id="A4A1E0"/>
<protein>
    <recommendedName>
        <fullName evidence="4">Chorismate dehydratase</fullName>
        <ecNumber evidence="4">4.2.1.151</ecNumber>
    </recommendedName>
    <alternativeName>
        <fullName evidence="4">Menaquinone biosynthetic enzyme MqnA</fullName>
    </alternativeName>
</protein>
<name>A4A1E0_9BACT</name>
<comment type="similarity">
    <text evidence="4">Belongs to the MqnA/MqnD family. MqnA subfamily.</text>
</comment>
<dbReference type="HOGENOM" id="CLU_059898_0_0_0"/>
<dbReference type="PANTHER" id="PTHR37690">
    <property type="entry name" value="CHORISMATE DEHYDRATASE"/>
    <property type="match status" value="1"/>
</dbReference>
<reference evidence="5 6" key="1">
    <citation type="submission" date="2006-02" db="EMBL/GenBank/DDBJ databases">
        <authorList>
            <person name="Amann R."/>
            <person name="Ferriera S."/>
            <person name="Johnson J."/>
            <person name="Kravitz S."/>
            <person name="Halpern A."/>
            <person name="Remington K."/>
            <person name="Beeson K."/>
            <person name="Tran B."/>
            <person name="Rogers Y.-H."/>
            <person name="Friedman R."/>
            <person name="Venter J.C."/>
        </authorList>
    </citation>
    <scope>NUCLEOTIDE SEQUENCE [LARGE SCALE GENOMIC DNA]</scope>
    <source>
        <strain evidence="5 6">DSM 3645</strain>
    </source>
</reference>
<keyword evidence="3 4" id="KW-0456">Lyase</keyword>
<comment type="caution">
    <text evidence="5">The sequence shown here is derived from an EMBL/GenBank/DDBJ whole genome shotgun (WGS) entry which is preliminary data.</text>
</comment>
<dbReference type="EC" id="4.2.1.151" evidence="4"/>
<accession>A4A1E0</accession>
<dbReference type="GO" id="GO:0009234">
    <property type="term" value="P:menaquinone biosynthetic process"/>
    <property type="evidence" value="ECO:0007669"/>
    <property type="project" value="UniProtKB-UniRule"/>
</dbReference>
<evidence type="ECO:0000256" key="1">
    <source>
        <dbReference type="ARBA" id="ARBA00004863"/>
    </source>
</evidence>
<organism evidence="5 6">
    <name type="scientific">Blastopirellula marina DSM 3645</name>
    <dbReference type="NCBI Taxonomy" id="314230"/>
    <lineage>
        <taxon>Bacteria</taxon>
        <taxon>Pseudomonadati</taxon>
        <taxon>Planctomycetota</taxon>
        <taxon>Planctomycetia</taxon>
        <taxon>Pirellulales</taxon>
        <taxon>Pirellulaceae</taxon>
        <taxon>Blastopirellula</taxon>
    </lineage>
</organism>
<dbReference type="PANTHER" id="PTHR37690:SF1">
    <property type="entry name" value="CHORISMATE DEHYDRATASE"/>
    <property type="match status" value="1"/>
</dbReference>
<dbReference type="InterPro" id="IPR030868">
    <property type="entry name" value="MqnA"/>
</dbReference>
<keyword evidence="2 4" id="KW-0474">Menaquinone biosynthesis</keyword>
<evidence type="ECO:0000313" key="6">
    <source>
        <dbReference type="Proteomes" id="UP000004358"/>
    </source>
</evidence>
<dbReference type="HAMAP" id="MF_00995">
    <property type="entry name" value="MqnA"/>
    <property type="match status" value="1"/>
</dbReference>
<dbReference type="Proteomes" id="UP000004358">
    <property type="component" value="Unassembled WGS sequence"/>
</dbReference>
<evidence type="ECO:0000256" key="4">
    <source>
        <dbReference type="HAMAP-Rule" id="MF_00995"/>
    </source>
</evidence>
<comment type="catalytic activity">
    <reaction evidence="4">
        <text>chorismate = 3-[(1-carboxyvinyl)-oxy]benzoate + H2O</text>
        <dbReference type="Rhea" id="RHEA:40051"/>
        <dbReference type="ChEBI" id="CHEBI:15377"/>
        <dbReference type="ChEBI" id="CHEBI:29748"/>
        <dbReference type="ChEBI" id="CHEBI:76981"/>
        <dbReference type="EC" id="4.2.1.151"/>
    </reaction>
</comment>
<comment type="function">
    <text evidence="4">Catalyzes the dehydration of chorismate into 3-[(1-carboxyvinyl)oxy]benzoate, a step in the biosynthesis of menaquinone (MK, vitamin K2).</text>
</comment>
<dbReference type="RefSeq" id="WP_002654488.1">
    <property type="nucleotide sequence ID" value="NZ_CH672377.1"/>
</dbReference>
<dbReference type="InterPro" id="IPR003773">
    <property type="entry name" value="Menaquinone_biosynth"/>
</dbReference>
<dbReference type="CDD" id="cd13634">
    <property type="entry name" value="PBP2_Sco4506"/>
    <property type="match status" value="1"/>
</dbReference>
<dbReference type="STRING" id="314230.DSM3645_04470"/>
<dbReference type="GO" id="GO:0016836">
    <property type="term" value="F:hydro-lyase activity"/>
    <property type="evidence" value="ECO:0007669"/>
    <property type="project" value="UniProtKB-UniRule"/>
</dbReference>
<proteinExistence type="inferred from homology"/>